<dbReference type="RefSeq" id="WP_004815157.1">
    <property type="nucleotide sequence ID" value="NZ_KB849452.1"/>
</dbReference>
<dbReference type="GO" id="GO:0003677">
    <property type="term" value="F:DNA binding"/>
    <property type="evidence" value="ECO:0007669"/>
    <property type="project" value="UniProtKB-KW"/>
</dbReference>
<dbReference type="PATRIC" id="fig|1217675.3.peg.1760"/>
<evidence type="ECO:0000256" key="1">
    <source>
        <dbReference type="ARBA" id="ARBA00023015"/>
    </source>
</evidence>
<protein>
    <recommendedName>
        <fullName evidence="4">LysR substrate-binding domain-containing protein</fullName>
    </recommendedName>
</protein>
<evidence type="ECO:0000259" key="4">
    <source>
        <dbReference type="Pfam" id="PF03466"/>
    </source>
</evidence>
<comment type="caution">
    <text evidence="5">The sequence shown here is derived from an EMBL/GenBank/DDBJ whole genome shotgun (WGS) entry which is preliminary data.</text>
</comment>
<evidence type="ECO:0000256" key="2">
    <source>
        <dbReference type="ARBA" id="ARBA00023125"/>
    </source>
</evidence>
<dbReference type="Proteomes" id="UP000018438">
    <property type="component" value="Unassembled WGS sequence"/>
</dbReference>
<dbReference type="PANTHER" id="PTHR30579">
    <property type="entry name" value="TRANSCRIPTIONAL REGULATOR"/>
    <property type="match status" value="1"/>
</dbReference>
<dbReference type="Pfam" id="PF03466">
    <property type="entry name" value="LysR_substrate"/>
    <property type="match status" value="1"/>
</dbReference>
<feature type="domain" description="LysR substrate-binding" evidence="4">
    <location>
        <begin position="18"/>
        <end position="91"/>
    </location>
</feature>
<dbReference type="Gene3D" id="3.40.190.290">
    <property type="match status" value="1"/>
</dbReference>
<organism evidence="5 6">
    <name type="scientific">Acinetobacter schindleri NIPH 900</name>
    <dbReference type="NCBI Taxonomy" id="1217675"/>
    <lineage>
        <taxon>Bacteria</taxon>
        <taxon>Pseudomonadati</taxon>
        <taxon>Pseudomonadota</taxon>
        <taxon>Gammaproteobacteria</taxon>
        <taxon>Moraxellales</taxon>
        <taxon>Moraxellaceae</taxon>
        <taxon>Acinetobacter</taxon>
    </lineage>
</organism>
<keyword evidence="2" id="KW-0238">DNA-binding</keyword>
<evidence type="ECO:0000313" key="6">
    <source>
        <dbReference type="Proteomes" id="UP000018438"/>
    </source>
</evidence>
<accession>N8WMG5</accession>
<dbReference type="SUPFAM" id="SSF53850">
    <property type="entry name" value="Periplasmic binding protein-like II"/>
    <property type="match status" value="1"/>
</dbReference>
<dbReference type="GO" id="GO:0003700">
    <property type="term" value="F:DNA-binding transcription factor activity"/>
    <property type="evidence" value="ECO:0007669"/>
    <property type="project" value="TreeGrafter"/>
</dbReference>
<sequence length="101" mass="11668">MHGEALLTHYGLSQQSYPSYYIPSSTTFAEAVFTGLGYGLVPDYQIADRFQQNALLEILLECRTDVKLYWHHWKQQSPALQQLTQTILEQAEQHLNYPIPI</sequence>
<dbReference type="HOGENOM" id="CLU_2285346_0_0_6"/>
<keyword evidence="1" id="KW-0805">Transcription regulation</keyword>
<name>N8WMG5_9GAMM</name>
<reference evidence="5 6" key="1">
    <citation type="submission" date="2013-02" db="EMBL/GenBank/DDBJ databases">
        <title>The Genome Sequence of Acinetobacter schindleri NIPH 900.</title>
        <authorList>
            <consortium name="The Broad Institute Genome Sequencing Platform"/>
            <consortium name="The Broad Institute Genome Sequencing Center for Infectious Disease"/>
            <person name="Cerqueira G."/>
            <person name="Feldgarden M."/>
            <person name="Courvalin P."/>
            <person name="Perichon B."/>
            <person name="Grillot-Courvalin C."/>
            <person name="Clermont D."/>
            <person name="Rocha E."/>
            <person name="Yoon E.-J."/>
            <person name="Nemec A."/>
            <person name="Walker B."/>
            <person name="Young S.K."/>
            <person name="Zeng Q."/>
            <person name="Gargeya S."/>
            <person name="Fitzgerald M."/>
            <person name="Haas B."/>
            <person name="Abouelleil A."/>
            <person name="Alvarado L."/>
            <person name="Arachchi H.M."/>
            <person name="Berlin A.M."/>
            <person name="Chapman S.B."/>
            <person name="Dewar J."/>
            <person name="Goldberg J."/>
            <person name="Griggs A."/>
            <person name="Gujja S."/>
            <person name="Hansen M."/>
            <person name="Howarth C."/>
            <person name="Imamovic A."/>
            <person name="Larimer J."/>
            <person name="McCowan C."/>
            <person name="Murphy C."/>
            <person name="Neiman D."/>
            <person name="Pearson M."/>
            <person name="Priest M."/>
            <person name="Roberts A."/>
            <person name="Saif S."/>
            <person name="Shea T."/>
            <person name="Sisk P."/>
            <person name="Sykes S."/>
            <person name="Wortman J."/>
            <person name="Nusbaum C."/>
            <person name="Birren B."/>
        </authorList>
    </citation>
    <scope>NUCLEOTIDE SEQUENCE [LARGE SCALE GENOMIC DNA]</scope>
    <source>
        <strain evidence="5 6">NIPH 900</strain>
    </source>
</reference>
<dbReference type="PANTHER" id="PTHR30579:SF2">
    <property type="entry name" value="HTH-TYPE TRANSCRIPTIONAL REGULATOR ARGP"/>
    <property type="match status" value="1"/>
</dbReference>
<dbReference type="InterPro" id="IPR005119">
    <property type="entry name" value="LysR_subst-bd"/>
</dbReference>
<evidence type="ECO:0000313" key="5">
    <source>
        <dbReference type="EMBL" id="ENV13156.1"/>
    </source>
</evidence>
<gene>
    <name evidence="5" type="ORF">F965_01827</name>
</gene>
<keyword evidence="6" id="KW-1185">Reference proteome</keyword>
<evidence type="ECO:0000256" key="3">
    <source>
        <dbReference type="ARBA" id="ARBA00023163"/>
    </source>
</evidence>
<keyword evidence="3" id="KW-0804">Transcription</keyword>
<dbReference type="EMBL" id="APPI01000016">
    <property type="protein sequence ID" value="ENV13156.1"/>
    <property type="molecule type" value="Genomic_DNA"/>
</dbReference>
<dbReference type="InterPro" id="IPR050176">
    <property type="entry name" value="LTTR"/>
</dbReference>
<dbReference type="AlphaFoldDB" id="N8WMG5"/>
<proteinExistence type="predicted"/>